<keyword evidence="1" id="KW-1133">Transmembrane helix</keyword>
<dbReference type="Pfam" id="PF08044">
    <property type="entry name" value="DUF1707"/>
    <property type="match status" value="1"/>
</dbReference>
<dbReference type="InterPro" id="IPR012551">
    <property type="entry name" value="DUF1707_SHOCT-like"/>
</dbReference>
<dbReference type="InterPro" id="IPR025241">
    <property type="entry name" value="DUF4190"/>
</dbReference>
<dbReference type="PANTHER" id="PTHR40763">
    <property type="entry name" value="MEMBRANE PROTEIN-RELATED"/>
    <property type="match status" value="1"/>
</dbReference>
<sequence length="153" mass="15863">MLAGDADRERAVSVLKDAFTEGRLTQPEYEDRVGRAYGARTYEQLDAVTADIPPRVVPPQAMVPYPPPPYGMMAPAVRSTNGQAVASLVCGIGGLMTVGLSSVPAVVLGHMAKSRIRQTGQDGDGLATAGLVLGYMAIAGWVLLILLGVAVGG</sequence>
<dbReference type="EMBL" id="JAATEJ010000038">
    <property type="protein sequence ID" value="NJP48038.1"/>
    <property type="molecule type" value="Genomic_DNA"/>
</dbReference>
<evidence type="ECO:0000313" key="5">
    <source>
        <dbReference type="Proteomes" id="UP000734511"/>
    </source>
</evidence>
<gene>
    <name evidence="4" type="ORF">HCN08_32240</name>
</gene>
<keyword evidence="1" id="KW-0472">Membrane</keyword>
<keyword evidence="5" id="KW-1185">Reference proteome</keyword>
<keyword evidence="1" id="KW-0812">Transmembrane</keyword>
<evidence type="ECO:0000313" key="4">
    <source>
        <dbReference type="EMBL" id="NJP48038.1"/>
    </source>
</evidence>
<feature type="domain" description="DUF4190" evidence="3">
    <location>
        <begin position="84"/>
        <end position="144"/>
    </location>
</feature>
<feature type="transmembrane region" description="Helical" evidence="1">
    <location>
        <begin position="129"/>
        <end position="151"/>
    </location>
</feature>
<evidence type="ECO:0000256" key="1">
    <source>
        <dbReference type="SAM" id="Phobius"/>
    </source>
</evidence>
<evidence type="ECO:0000259" key="3">
    <source>
        <dbReference type="Pfam" id="PF13828"/>
    </source>
</evidence>
<name>A0ABX1A363_9ACTN</name>
<feature type="transmembrane region" description="Helical" evidence="1">
    <location>
        <begin position="84"/>
        <end position="108"/>
    </location>
</feature>
<dbReference type="RefSeq" id="WP_167986866.1">
    <property type="nucleotide sequence ID" value="NZ_JAATEJ010000038.1"/>
</dbReference>
<organism evidence="4 5">
    <name type="scientific">Actinacidiphila epipremni</name>
    <dbReference type="NCBI Taxonomy" id="2053013"/>
    <lineage>
        <taxon>Bacteria</taxon>
        <taxon>Bacillati</taxon>
        <taxon>Actinomycetota</taxon>
        <taxon>Actinomycetes</taxon>
        <taxon>Kitasatosporales</taxon>
        <taxon>Streptomycetaceae</taxon>
        <taxon>Actinacidiphila</taxon>
    </lineage>
</organism>
<proteinExistence type="predicted"/>
<protein>
    <submittedName>
        <fullName evidence="4">DUF1707 and DUF4190 domain-containing protein</fullName>
    </submittedName>
</protein>
<dbReference type="Proteomes" id="UP000734511">
    <property type="component" value="Unassembled WGS sequence"/>
</dbReference>
<dbReference type="PANTHER" id="PTHR40763:SF4">
    <property type="entry name" value="DUF1707 DOMAIN-CONTAINING PROTEIN"/>
    <property type="match status" value="1"/>
</dbReference>
<comment type="caution">
    <text evidence="4">The sequence shown here is derived from an EMBL/GenBank/DDBJ whole genome shotgun (WGS) entry which is preliminary data.</text>
</comment>
<reference evidence="4 5" key="1">
    <citation type="submission" date="2020-03" db="EMBL/GenBank/DDBJ databases">
        <title>WGS of actinomycetes isolated from Thailand.</title>
        <authorList>
            <person name="Thawai C."/>
        </authorList>
    </citation>
    <scope>NUCLEOTIDE SEQUENCE [LARGE SCALE GENOMIC DNA]</scope>
    <source>
        <strain evidence="4 5">PRB2-1</strain>
    </source>
</reference>
<accession>A0ABX1A363</accession>
<evidence type="ECO:0000259" key="2">
    <source>
        <dbReference type="Pfam" id="PF08044"/>
    </source>
</evidence>
<feature type="domain" description="DUF1707" evidence="2">
    <location>
        <begin position="1"/>
        <end position="53"/>
    </location>
</feature>
<dbReference type="Pfam" id="PF13828">
    <property type="entry name" value="DUF4190"/>
    <property type="match status" value="1"/>
</dbReference>